<evidence type="ECO:0000313" key="3">
    <source>
        <dbReference type="Proteomes" id="UP000332487"/>
    </source>
</evidence>
<dbReference type="InterPro" id="IPR002792">
    <property type="entry name" value="TRAM_dom"/>
</dbReference>
<name>C7DHA6_MICA2</name>
<feature type="domain" description="TRAM" evidence="1">
    <location>
        <begin position="7"/>
        <end position="67"/>
    </location>
</feature>
<reference evidence="2 3" key="1">
    <citation type="journal article" date="2009" name="Genome Biol.">
        <title>Community-wide analysis of microbial genome sequence signatures.</title>
        <authorList>
            <person name="Dick G.J."/>
            <person name="Andersson A.F."/>
            <person name="Baker B.J."/>
            <person name="Simmons S.L."/>
            <person name="Thomas B.C."/>
            <person name="Yelton A.P."/>
            <person name="Banfield J.F."/>
        </authorList>
    </citation>
    <scope>NUCLEOTIDE SEQUENCE [LARGE SCALE GENOMIC DNA]</scope>
    <source>
        <strain evidence="2">ARMAN-2</strain>
    </source>
</reference>
<evidence type="ECO:0000259" key="1">
    <source>
        <dbReference type="PROSITE" id="PS50926"/>
    </source>
</evidence>
<sequence>MGNESAEIMEGMEYEVKVDAKGTKGEGIGRIGDFVVFIKSAKTRIGNRYKIRITKTHRTFGYAELTDSTGTFVGNGSLLEF</sequence>
<gene>
    <name evidence="2" type="ORF">UNLARM2_0452</name>
</gene>
<dbReference type="SUPFAM" id="SSF50249">
    <property type="entry name" value="Nucleic acid-binding proteins"/>
    <property type="match status" value="1"/>
</dbReference>
<dbReference type="Proteomes" id="UP000332487">
    <property type="component" value="Unassembled WGS sequence"/>
</dbReference>
<organism evidence="2 3">
    <name type="scientific">Candidatus Micrarchaeum acidiphilum ARMAN-2</name>
    <dbReference type="NCBI Taxonomy" id="425595"/>
    <lineage>
        <taxon>Archaea</taxon>
        <taxon>Candidatus Micrarchaeota</taxon>
        <taxon>Candidatus Micrarchaeia</taxon>
        <taxon>Candidatus Micrarchaeales</taxon>
        <taxon>Candidatus Micrarchaeaceae</taxon>
        <taxon>Candidatus Micrarchaeum</taxon>
    </lineage>
</organism>
<evidence type="ECO:0000313" key="2">
    <source>
        <dbReference type="EMBL" id="EET90008.1"/>
    </source>
</evidence>
<accession>C7DHA6</accession>
<dbReference type="EMBL" id="GG697240">
    <property type="protein sequence ID" value="EET90008.1"/>
    <property type="molecule type" value="Genomic_DNA"/>
</dbReference>
<protein>
    <submittedName>
        <fullName evidence="2">Deoxyribonuclease/rho motif-related TRAM</fullName>
    </submittedName>
</protein>
<keyword evidence="3" id="KW-1185">Reference proteome</keyword>
<dbReference type="AlphaFoldDB" id="C7DHA6"/>
<dbReference type="Pfam" id="PF01938">
    <property type="entry name" value="TRAM"/>
    <property type="match status" value="1"/>
</dbReference>
<dbReference type="PROSITE" id="PS50926">
    <property type="entry name" value="TRAM"/>
    <property type="match status" value="1"/>
</dbReference>
<dbReference type="InterPro" id="IPR012340">
    <property type="entry name" value="NA-bd_OB-fold"/>
</dbReference>
<proteinExistence type="predicted"/>
<dbReference type="Gene3D" id="2.40.50.140">
    <property type="entry name" value="Nucleic acid-binding proteins"/>
    <property type="match status" value="1"/>
</dbReference>
<reference evidence="2 3" key="2">
    <citation type="journal article" date="2010" name="Proc. Natl. Acad. Sci. U.S.A.">
        <title>Enigmatic, ultrasmall, uncultivated Archaea.</title>
        <authorList>
            <person name="Baker B.J."/>
            <person name="Comolli L.R."/>
            <person name="Dick G.J."/>
            <person name="Hauser L.J."/>
            <person name="Hyatt D."/>
            <person name="Dill B.D."/>
            <person name="Land M.L."/>
            <person name="Verberkmoes N.C."/>
            <person name="Hettich R.L."/>
            <person name="Banfield J.F."/>
        </authorList>
    </citation>
    <scope>NUCLEOTIDE SEQUENCE [LARGE SCALE GENOMIC DNA]</scope>
    <source>
        <strain evidence="2">ARMAN-2</strain>
    </source>
</reference>